<proteinExistence type="predicted"/>
<dbReference type="EMBL" id="MN740044">
    <property type="protein sequence ID" value="QHT85769.1"/>
    <property type="molecule type" value="Genomic_DNA"/>
</dbReference>
<sequence>MKTRSQTKVNNTQPLVLTDKYEVVIDFDEASEAWYQNKKRLPHSMCKYICVSKTKTGRACCKKPLINENYCASHLPKLS</sequence>
<organism evidence="1">
    <name type="scientific">viral metagenome</name>
    <dbReference type="NCBI Taxonomy" id="1070528"/>
    <lineage>
        <taxon>unclassified sequences</taxon>
        <taxon>metagenomes</taxon>
        <taxon>organismal metagenomes</taxon>
    </lineage>
</organism>
<dbReference type="AlphaFoldDB" id="A0A6C0HYZ3"/>
<protein>
    <submittedName>
        <fullName evidence="1">Uncharacterized protein</fullName>
    </submittedName>
</protein>
<reference evidence="1" key="1">
    <citation type="journal article" date="2020" name="Nature">
        <title>Giant virus diversity and host interactions through global metagenomics.</title>
        <authorList>
            <person name="Schulz F."/>
            <person name="Roux S."/>
            <person name="Paez-Espino D."/>
            <person name="Jungbluth S."/>
            <person name="Walsh D.A."/>
            <person name="Denef V.J."/>
            <person name="McMahon K.D."/>
            <person name="Konstantinidis K.T."/>
            <person name="Eloe-Fadrosh E.A."/>
            <person name="Kyrpides N.C."/>
            <person name="Woyke T."/>
        </authorList>
    </citation>
    <scope>NUCLEOTIDE SEQUENCE</scope>
    <source>
        <strain evidence="1">GVMAG-M-3300023184-182</strain>
    </source>
</reference>
<accession>A0A6C0HYZ3</accession>
<name>A0A6C0HYZ3_9ZZZZ</name>
<evidence type="ECO:0000313" key="1">
    <source>
        <dbReference type="EMBL" id="QHT85769.1"/>
    </source>
</evidence>